<dbReference type="AlphaFoldDB" id="A0AAV7GLU8"/>
<gene>
    <name evidence="2" type="ORF">IEQ34_014500</name>
</gene>
<sequence length="180" mass="19926">MTSPQSSINTGDEVFPDCDPSLSIAWTTEYPSTTLPNTTCFPSSHGVFAVQMKNCEPFVPRPALAIERIPDGFTTSAIASGEVPTLAHEIGDDSVKGVFIMLESPERNLYRCFFCNGNVRLSCGFQRESGANKPLPANRLFKNQERSEQTKQKNNAQRTAVDLPKIAEEKKGSLKTNRRR</sequence>
<protein>
    <submittedName>
        <fullName evidence="2">Uncharacterized protein</fullName>
    </submittedName>
</protein>
<feature type="region of interest" description="Disordered" evidence="1">
    <location>
        <begin position="141"/>
        <end position="180"/>
    </location>
</feature>
<reference evidence="2 3" key="1">
    <citation type="journal article" date="2021" name="Hortic Res">
        <title>Chromosome-scale assembly of the Dendrobium chrysotoxum genome enhances the understanding of orchid evolution.</title>
        <authorList>
            <person name="Zhang Y."/>
            <person name="Zhang G.Q."/>
            <person name="Zhang D."/>
            <person name="Liu X.D."/>
            <person name="Xu X.Y."/>
            <person name="Sun W.H."/>
            <person name="Yu X."/>
            <person name="Zhu X."/>
            <person name="Wang Z.W."/>
            <person name="Zhao X."/>
            <person name="Zhong W.Y."/>
            <person name="Chen H."/>
            <person name="Yin W.L."/>
            <person name="Huang T."/>
            <person name="Niu S.C."/>
            <person name="Liu Z.J."/>
        </authorList>
    </citation>
    <scope>NUCLEOTIDE SEQUENCE [LARGE SCALE GENOMIC DNA]</scope>
    <source>
        <strain evidence="2">Lindl</strain>
    </source>
</reference>
<organism evidence="2 3">
    <name type="scientific">Dendrobium chrysotoxum</name>
    <name type="common">Orchid</name>
    <dbReference type="NCBI Taxonomy" id="161865"/>
    <lineage>
        <taxon>Eukaryota</taxon>
        <taxon>Viridiplantae</taxon>
        <taxon>Streptophyta</taxon>
        <taxon>Embryophyta</taxon>
        <taxon>Tracheophyta</taxon>
        <taxon>Spermatophyta</taxon>
        <taxon>Magnoliopsida</taxon>
        <taxon>Liliopsida</taxon>
        <taxon>Asparagales</taxon>
        <taxon>Orchidaceae</taxon>
        <taxon>Epidendroideae</taxon>
        <taxon>Malaxideae</taxon>
        <taxon>Dendrobiinae</taxon>
        <taxon>Dendrobium</taxon>
    </lineage>
</organism>
<evidence type="ECO:0000313" key="2">
    <source>
        <dbReference type="EMBL" id="KAH0456593.1"/>
    </source>
</evidence>
<accession>A0AAV7GLU8</accession>
<evidence type="ECO:0000313" key="3">
    <source>
        <dbReference type="Proteomes" id="UP000775213"/>
    </source>
</evidence>
<dbReference type="Proteomes" id="UP000775213">
    <property type="component" value="Unassembled WGS sequence"/>
</dbReference>
<keyword evidence="3" id="KW-1185">Reference proteome</keyword>
<comment type="caution">
    <text evidence="2">The sequence shown here is derived from an EMBL/GenBank/DDBJ whole genome shotgun (WGS) entry which is preliminary data.</text>
</comment>
<name>A0AAV7GLU8_DENCH</name>
<proteinExistence type="predicted"/>
<dbReference type="EMBL" id="JAGFBR010000013">
    <property type="protein sequence ID" value="KAH0456593.1"/>
    <property type="molecule type" value="Genomic_DNA"/>
</dbReference>
<feature type="compositionally biased region" description="Basic and acidic residues" evidence="1">
    <location>
        <begin position="142"/>
        <end position="151"/>
    </location>
</feature>
<evidence type="ECO:0000256" key="1">
    <source>
        <dbReference type="SAM" id="MobiDB-lite"/>
    </source>
</evidence>